<dbReference type="Pfam" id="PF04192">
    <property type="entry name" value="Utp21"/>
    <property type="match status" value="1"/>
</dbReference>
<dbReference type="PANTHER" id="PTHR22840:SF12">
    <property type="entry name" value="WD REPEAT-CONTAINING PROTEIN 36"/>
    <property type="match status" value="1"/>
</dbReference>
<feature type="non-terminal residue" evidence="3">
    <location>
        <position position="273"/>
    </location>
</feature>
<dbReference type="GO" id="GO:0032040">
    <property type="term" value="C:small-subunit processome"/>
    <property type="evidence" value="ECO:0007669"/>
    <property type="project" value="InterPro"/>
</dbReference>
<protein>
    <recommendedName>
        <fullName evidence="2">WDR36/Utp21 C-terminal domain-containing protein</fullName>
    </recommendedName>
</protein>
<accession>A0AA38FGQ9</accession>
<proteinExistence type="predicted"/>
<evidence type="ECO:0000313" key="4">
    <source>
        <dbReference type="Proteomes" id="UP000824469"/>
    </source>
</evidence>
<keyword evidence="4" id="KW-1185">Reference proteome</keyword>
<evidence type="ECO:0000313" key="3">
    <source>
        <dbReference type="EMBL" id="KAH9300656.1"/>
    </source>
</evidence>
<evidence type="ECO:0000259" key="2">
    <source>
        <dbReference type="Pfam" id="PF04192"/>
    </source>
</evidence>
<dbReference type="PANTHER" id="PTHR22840">
    <property type="entry name" value="WD REPEAT-CONTAINING PROTEIN 36"/>
    <property type="match status" value="1"/>
</dbReference>
<dbReference type="OMA" id="WEGYSAF"/>
<sequence>MIGNNCSSLDPTRSCYPCNQDPNGFQNTFRANRMMYSGAEDLESFISGEQVVKVSMPTVSSRRASEDTEENNTLVADPATEKPDISNSLREDLCSAQLTPGLVTLAMLPKTQWQSLVNLDIIKMRNKPIEQPKKPEKAPFYLQSLPALSGERIFVPNSVNDCDDQNETVNNKRVAQSGNKYGWEGYSAFMQLLHSCMETKDFAPVTDYLKSMSPSAVDLELRMLQIIDNENITESEHAIELKGIGMLLDYFINEVVCNNNFEFVQALIRLFLK</sequence>
<name>A0AA38FGQ9_TAXCH</name>
<dbReference type="GO" id="GO:0006364">
    <property type="term" value="P:rRNA processing"/>
    <property type="evidence" value="ECO:0007669"/>
    <property type="project" value="InterPro"/>
</dbReference>
<comment type="caution">
    <text evidence="3">The sequence shown here is derived from an EMBL/GenBank/DDBJ whole genome shotgun (WGS) entry which is preliminary data.</text>
</comment>
<organism evidence="3 4">
    <name type="scientific">Taxus chinensis</name>
    <name type="common">Chinese yew</name>
    <name type="synonym">Taxus wallichiana var. chinensis</name>
    <dbReference type="NCBI Taxonomy" id="29808"/>
    <lineage>
        <taxon>Eukaryota</taxon>
        <taxon>Viridiplantae</taxon>
        <taxon>Streptophyta</taxon>
        <taxon>Embryophyta</taxon>
        <taxon>Tracheophyta</taxon>
        <taxon>Spermatophyta</taxon>
        <taxon>Pinopsida</taxon>
        <taxon>Pinidae</taxon>
        <taxon>Conifers II</taxon>
        <taxon>Cupressales</taxon>
        <taxon>Taxaceae</taxon>
        <taxon>Taxus</taxon>
    </lineage>
</organism>
<reference evidence="3 4" key="1">
    <citation type="journal article" date="2021" name="Nat. Plants">
        <title>The Taxus genome provides insights into paclitaxel biosynthesis.</title>
        <authorList>
            <person name="Xiong X."/>
            <person name="Gou J."/>
            <person name="Liao Q."/>
            <person name="Li Y."/>
            <person name="Zhou Q."/>
            <person name="Bi G."/>
            <person name="Li C."/>
            <person name="Du R."/>
            <person name="Wang X."/>
            <person name="Sun T."/>
            <person name="Guo L."/>
            <person name="Liang H."/>
            <person name="Lu P."/>
            <person name="Wu Y."/>
            <person name="Zhang Z."/>
            <person name="Ro D.K."/>
            <person name="Shang Y."/>
            <person name="Huang S."/>
            <person name="Yan J."/>
        </authorList>
    </citation>
    <scope>NUCLEOTIDE SEQUENCE [LARGE SCALE GENOMIC DNA]</scope>
    <source>
        <strain evidence="3">Ta-2019</strain>
    </source>
</reference>
<evidence type="ECO:0000256" key="1">
    <source>
        <dbReference type="SAM" id="MobiDB-lite"/>
    </source>
</evidence>
<dbReference type="GO" id="GO:0034388">
    <property type="term" value="C:Pwp2p-containing subcomplex of 90S preribosome"/>
    <property type="evidence" value="ECO:0007669"/>
    <property type="project" value="TreeGrafter"/>
</dbReference>
<dbReference type="EMBL" id="JAHRHJ020000009">
    <property type="protein sequence ID" value="KAH9300656.1"/>
    <property type="molecule type" value="Genomic_DNA"/>
</dbReference>
<dbReference type="AlphaFoldDB" id="A0AA38FGQ9"/>
<dbReference type="InterPro" id="IPR007319">
    <property type="entry name" value="WDR36/Utp21_C"/>
</dbReference>
<feature type="region of interest" description="Disordered" evidence="1">
    <location>
        <begin position="59"/>
        <end position="83"/>
    </location>
</feature>
<gene>
    <name evidence="3" type="ORF">KI387_012239</name>
</gene>
<dbReference type="Proteomes" id="UP000824469">
    <property type="component" value="Unassembled WGS sequence"/>
</dbReference>
<feature type="domain" description="WDR36/Utp21 C-terminal" evidence="2">
    <location>
        <begin position="97"/>
        <end position="273"/>
    </location>
</feature>